<protein>
    <submittedName>
        <fullName evidence="2">Uncharacterized protein</fullName>
    </submittedName>
</protein>
<comment type="caution">
    <text evidence="2">The sequence shown here is derived from an EMBL/GenBank/DDBJ whole genome shotgun (WGS) entry which is preliminary data.</text>
</comment>
<keyword evidence="3" id="KW-1185">Reference proteome</keyword>
<accession>A0A484GHR6</accession>
<gene>
    <name evidence="2" type="ORF">DBR06_SOUSAS9710075</name>
</gene>
<evidence type="ECO:0000313" key="3">
    <source>
        <dbReference type="Proteomes" id="UP000295264"/>
    </source>
</evidence>
<evidence type="ECO:0000313" key="2">
    <source>
        <dbReference type="EMBL" id="TEA35001.1"/>
    </source>
</evidence>
<proteinExistence type="predicted"/>
<reference evidence="2 3" key="1">
    <citation type="journal article" date="2018" name="Genomics">
        <title>Molecular footprints of inshore aquatic adaptation in Indo-Pacific humpback dolphin (Sousa chinensis).</title>
        <authorList>
            <person name="Ming Y."/>
            <person name="Jian J."/>
            <person name="Yu F."/>
            <person name="Yu X."/>
            <person name="Wang J."/>
            <person name="Liu W."/>
        </authorList>
    </citation>
    <scope>NUCLEOTIDE SEQUENCE [LARGE SCALE GENOMIC DNA]</scope>
    <source>
        <strain evidence="2">MY-2018</strain>
        <tissue evidence="2">Skin</tissue>
    </source>
</reference>
<organism evidence="2 3">
    <name type="scientific">Sousa chinensis</name>
    <name type="common">Indo-pacific humpbacked dolphin</name>
    <name type="synonym">Steno chinensis</name>
    <dbReference type="NCBI Taxonomy" id="103600"/>
    <lineage>
        <taxon>Eukaryota</taxon>
        <taxon>Metazoa</taxon>
        <taxon>Chordata</taxon>
        <taxon>Craniata</taxon>
        <taxon>Vertebrata</taxon>
        <taxon>Euteleostomi</taxon>
        <taxon>Mammalia</taxon>
        <taxon>Eutheria</taxon>
        <taxon>Laurasiatheria</taxon>
        <taxon>Artiodactyla</taxon>
        <taxon>Whippomorpha</taxon>
        <taxon>Cetacea</taxon>
        <taxon>Odontoceti</taxon>
        <taxon>Delphinidae</taxon>
        <taxon>Sousa</taxon>
    </lineage>
</organism>
<feature type="region of interest" description="Disordered" evidence="1">
    <location>
        <begin position="1"/>
        <end position="58"/>
    </location>
</feature>
<name>A0A484GHR6_SOUCH</name>
<dbReference type="Proteomes" id="UP000295264">
    <property type="component" value="Unassembled WGS sequence"/>
</dbReference>
<sequence length="139" mass="15069">MEDPPSQRRSVRQLRSLVPGGPRGSPRPRPAFPRVASHVGPKDATGASPADGAGSPKVEPQLRLCLPVPFLRAGRRALFLCRPSENLAGLDARLAPGPRRALKITEGSGRLSRLPVMWKKQMRSYSLCVEVFLSRGGKP</sequence>
<dbReference type="EMBL" id="QWLN02008121">
    <property type="protein sequence ID" value="TEA35001.1"/>
    <property type="molecule type" value="Genomic_DNA"/>
</dbReference>
<evidence type="ECO:0000256" key="1">
    <source>
        <dbReference type="SAM" id="MobiDB-lite"/>
    </source>
</evidence>
<dbReference type="AlphaFoldDB" id="A0A484GHR6"/>